<accession>A0ABS5R9E5</accession>
<organism evidence="3 4">
    <name type="scientific">Ancylobacter radicis</name>
    <dbReference type="NCBI Taxonomy" id="2836179"/>
    <lineage>
        <taxon>Bacteria</taxon>
        <taxon>Pseudomonadati</taxon>
        <taxon>Pseudomonadota</taxon>
        <taxon>Alphaproteobacteria</taxon>
        <taxon>Hyphomicrobiales</taxon>
        <taxon>Xanthobacteraceae</taxon>
        <taxon>Ancylobacter</taxon>
    </lineage>
</organism>
<feature type="chain" id="PRO_5047095654" evidence="2">
    <location>
        <begin position="29"/>
        <end position="90"/>
    </location>
</feature>
<evidence type="ECO:0000313" key="3">
    <source>
        <dbReference type="EMBL" id="MBS9478293.1"/>
    </source>
</evidence>
<evidence type="ECO:0000256" key="1">
    <source>
        <dbReference type="SAM" id="MobiDB-lite"/>
    </source>
</evidence>
<gene>
    <name evidence="3" type="ORF">KIP89_14355</name>
</gene>
<proteinExistence type="predicted"/>
<evidence type="ECO:0000313" key="4">
    <source>
        <dbReference type="Proteomes" id="UP001166585"/>
    </source>
</evidence>
<sequence>MISKTIAMTAGAAALAVTFMIPAAPAHATTTTTKPLPAIGSYEQRDVRERERVRRQQVRQNAHRPFYEPFFHPLYKGKNSPGQQIKRTFD</sequence>
<comment type="caution">
    <text evidence="3">The sequence shown here is derived from an EMBL/GenBank/DDBJ whole genome shotgun (WGS) entry which is preliminary data.</text>
</comment>
<evidence type="ECO:0000256" key="2">
    <source>
        <dbReference type="SAM" id="SignalP"/>
    </source>
</evidence>
<dbReference type="EMBL" id="JAHCQH010000018">
    <property type="protein sequence ID" value="MBS9478293.1"/>
    <property type="molecule type" value="Genomic_DNA"/>
</dbReference>
<keyword evidence="4" id="KW-1185">Reference proteome</keyword>
<dbReference type="Proteomes" id="UP001166585">
    <property type="component" value="Unassembled WGS sequence"/>
</dbReference>
<feature type="signal peptide" evidence="2">
    <location>
        <begin position="1"/>
        <end position="28"/>
    </location>
</feature>
<reference evidence="3" key="1">
    <citation type="submission" date="2021-05" db="EMBL/GenBank/DDBJ databases">
        <authorList>
            <person name="Sun Q."/>
            <person name="Inoue M."/>
        </authorList>
    </citation>
    <scope>NUCLEOTIDE SEQUENCE</scope>
    <source>
        <strain evidence="3">VKM B-3255</strain>
    </source>
</reference>
<feature type="region of interest" description="Disordered" evidence="1">
    <location>
        <begin position="30"/>
        <end position="50"/>
    </location>
</feature>
<keyword evidence="2" id="KW-0732">Signal</keyword>
<protein>
    <submittedName>
        <fullName evidence="3">Uncharacterized protein</fullName>
    </submittedName>
</protein>
<name>A0ABS5R9E5_9HYPH</name>
<dbReference type="RefSeq" id="WP_213756179.1">
    <property type="nucleotide sequence ID" value="NZ_JAHCQH010000018.1"/>
</dbReference>